<comment type="caution">
    <text evidence="2">The sequence shown here is derived from an EMBL/GenBank/DDBJ whole genome shotgun (WGS) entry which is preliminary data.</text>
</comment>
<feature type="domain" description="Putative plant transposon protein" evidence="1">
    <location>
        <begin position="12"/>
        <end position="168"/>
    </location>
</feature>
<dbReference type="EMBL" id="JARKNE010000009">
    <property type="protein sequence ID" value="KAK5802611.1"/>
    <property type="molecule type" value="Genomic_DNA"/>
</dbReference>
<gene>
    <name evidence="2" type="ORF">PVK06_030218</name>
</gene>
<accession>A0ABR0NQ63</accession>
<evidence type="ECO:0000313" key="2">
    <source>
        <dbReference type="EMBL" id="KAK5802611.1"/>
    </source>
</evidence>
<organism evidence="2 3">
    <name type="scientific">Gossypium arboreum</name>
    <name type="common">Tree cotton</name>
    <name type="synonym">Gossypium nanking</name>
    <dbReference type="NCBI Taxonomy" id="29729"/>
    <lineage>
        <taxon>Eukaryota</taxon>
        <taxon>Viridiplantae</taxon>
        <taxon>Streptophyta</taxon>
        <taxon>Embryophyta</taxon>
        <taxon>Tracheophyta</taxon>
        <taxon>Spermatophyta</taxon>
        <taxon>Magnoliopsida</taxon>
        <taxon>eudicotyledons</taxon>
        <taxon>Gunneridae</taxon>
        <taxon>Pentapetalae</taxon>
        <taxon>rosids</taxon>
        <taxon>malvids</taxon>
        <taxon>Malvales</taxon>
        <taxon>Malvaceae</taxon>
        <taxon>Malvoideae</taxon>
        <taxon>Gossypium</taxon>
    </lineage>
</organism>
<sequence length="170" mass="19969">MLGKQIHRTISKLKWENFCAHPKSYSPSLVHEFYANLYDQDLEFIFVREGLLPWDANIINELYKLIVDVDEHTNFFAEVTDEKRDLLIQDLCIEGVGMIGSNPKNFRMHRRLLTLHRNIWFHFANCKLLPSTHSTTVNLDRICLIHSIIKSRKIDVGEILHHEITECAAW</sequence>
<evidence type="ECO:0000313" key="3">
    <source>
        <dbReference type="Proteomes" id="UP001358586"/>
    </source>
</evidence>
<dbReference type="Pfam" id="PF20167">
    <property type="entry name" value="Transposase_32"/>
    <property type="match status" value="1"/>
</dbReference>
<dbReference type="InterPro" id="IPR046796">
    <property type="entry name" value="Transposase_32_dom"/>
</dbReference>
<dbReference type="Proteomes" id="UP001358586">
    <property type="component" value="Chromosome 9"/>
</dbReference>
<evidence type="ECO:0000259" key="1">
    <source>
        <dbReference type="Pfam" id="PF20167"/>
    </source>
</evidence>
<keyword evidence="3" id="KW-1185">Reference proteome</keyword>
<reference evidence="2 3" key="1">
    <citation type="submission" date="2023-03" db="EMBL/GenBank/DDBJ databases">
        <title>WGS of Gossypium arboreum.</title>
        <authorList>
            <person name="Yu D."/>
        </authorList>
    </citation>
    <scope>NUCLEOTIDE SEQUENCE [LARGE SCALE GENOMIC DNA]</scope>
    <source>
        <tissue evidence="2">Leaf</tissue>
    </source>
</reference>
<protein>
    <recommendedName>
        <fullName evidence="1">Putative plant transposon protein domain-containing protein</fullName>
    </recommendedName>
</protein>
<name>A0ABR0NQ63_GOSAR</name>
<proteinExistence type="predicted"/>